<reference evidence="1" key="1">
    <citation type="submission" date="2016-11" db="EMBL/GenBank/DDBJ databases">
        <authorList>
            <person name="Jaros S."/>
            <person name="Januszkiewicz K."/>
            <person name="Wedrychowicz H."/>
        </authorList>
    </citation>
    <scope>NUCLEOTIDE SEQUENCE [LARGE SCALE GENOMIC DNA]</scope>
    <source>
        <strain evidence="1">Y48</strain>
    </source>
</reference>
<proteinExistence type="predicted"/>
<evidence type="ECO:0000313" key="2">
    <source>
        <dbReference type="Proteomes" id="UP000183810"/>
    </source>
</evidence>
<organism evidence="1 2">
    <name type="scientific">Nocardia mangyaensis</name>
    <dbReference type="NCBI Taxonomy" id="2213200"/>
    <lineage>
        <taxon>Bacteria</taxon>
        <taxon>Bacillati</taxon>
        <taxon>Actinomycetota</taxon>
        <taxon>Actinomycetes</taxon>
        <taxon>Mycobacteriales</taxon>
        <taxon>Nocardiaceae</taxon>
        <taxon>Nocardia</taxon>
    </lineage>
</organism>
<dbReference type="KEGG" id="nsl:BOX37_10820"/>
<dbReference type="EMBL" id="CP018082">
    <property type="protein sequence ID" value="APE34362.1"/>
    <property type="molecule type" value="Genomic_DNA"/>
</dbReference>
<name>A0A1J0VQS3_9NOCA</name>
<sequence length="68" mass="7165">MRVNVFVRQGGRIAAEDLVPVPCSSLVFVAVGDLDAPIVSAAADPRPVDSHRSNRRARIIVAGEVSLA</sequence>
<dbReference type="AlphaFoldDB" id="A0A1J0VQS3"/>
<accession>A0A1J0VQS3</accession>
<protein>
    <submittedName>
        <fullName evidence="1">Uncharacterized protein</fullName>
    </submittedName>
</protein>
<evidence type="ECO:0000313" key="1">
    <source>
        <dbReference type="EMBL" id="APE34362.1"/>
    </source>
</evidence>
<gene>
    <name evidence="1" type="ORF">BOX37_10820</name>
</gene>
<dbReference type="Proteomes" id="UP000183810">
    <property type="component" value="Chromosome"/>
</dbReference>
<keyword evidence="2" id="KW-1185">Reference proteome</keyword>